<protein>
    <recommendedName>
        <fullName evidence="3">F-box domain-containing protein</fullName>
    </recommendedName>
</protein>
<proteinExistence type="predicted"/>
<dbReference type="OrthoDB" id="124855at2759"/>
<name>A0A9W7DU16_9STRA</name>
<reference evidence="2" key="1">
    <citation type="journal article" date="2023" name="Commun. Biol.">
        <title>Genome analysis of Parmales, the sister group of diatoms, reveals the evolutionary specialization of diatoms from phago-mixotrophs to photoautotrophs.</title>
        <authorList>
            <person name="Ban H."/>
            <person name="Sato S."/>
            <person name="Yoshikawa S."/>
            <person name="Yamada K."/>
            <person name="Nakamura Y."/>
            <person name="Ichinomiya M."/>
            <person name="Sato N."/>
            <person name="Blanc-Mathieu R."/>
            <person name="Endo H."/>
            <person name="Kuwata A."/>
            <person name="Ogata H."/>
        </authorList>
    </citation>
    <scope>NUCLEOTIDE SEQUENCE [LARGE SCALE GENOMIC DNA]</scope>
    <source>
        <strain evidence="2">NIES 3700</strain>
    </source>
</reference>
<accession>A0A9W7DU16</accession>
<evidence type="ECO:0000313" key="2">
    <source>
        <dbReference type="Proteomes" id="UP001165122"/>
    </source>
</evidence>
<dbReference type="CDD" id="cd09917">
    <property type="entry name" value="F-box_SF"/>
    <property type="match status" value="1"/>
</dbReference>
<sequence length="240" mass="27007">MSIHCLPSEVLRYTLTFLSLNDCAWSASVCKFWSPEVRAILDPLQTRKFFGIIKNNPLTDMPIGARVRIYPSGKTGVVAYPYDDSGNHPSKAYTSLGLATSVWSDPNPNHNKIESRHEVIEIDVATDEDRFVCAHHSNTEILHDELYEYIQRASKADVVAIRVLGVALCEGFCGLEADISSSGYLMAYAAGMEDPWAMKWQAQVIGESDDGWPPQPPGYLYESLRELEKWNGWLGQVYWE</sequence>
<organism evidence="1 2">
    <name type="scientific">Triparma laevis f. longispina</name>
    <dbReference type="NCBI Taxonomy" id="1714387"/>
    <lineage>
        <taxon>Eukaryota</taxon>
        <taxon>Sar</taxon>
        <taxon>Stramenopiles</taxon>
        <taxon>Ochrophyta</taxon>
        <taxon>Bolidophyceae</taxon>
        <taxon>Parmales</taxon>
        <taxon>Triparmaceae</taxon>
        <taxon>Triparma</taxon>
    </lineage>
</organism>
<keyword evidence="2" id="KW-1185">Reference proteome</keyword>
<evidence type="ECO:0000313" key="1">
    <source>
        <dbReference type="EMBL" id="GMH56269.1"/>
    </source>
</evidence>
<dbReference type="EMBL" id="BRXW01000451">
    <property type="protein sequence ID" value="GMH56269.1"/>
    <property type="molecule type" value="Genomic_DNA"/>
</dbReference>
<comment type="caution">
    <text evidence="1">The sequence shown here is derived from an EMBL/GenBank/DDBJ whole genome shotgun (WGS) entry which is preliminary data.</text>
</comment>
<dbReference type="Proteomes" id="UP001165122">
    <property type="component" value="Unassembled WGS sequence"/>
</dbReference>
<evidence type="ECO:0008006" key="3">
    <source>
        <dbReference type="Google" id="ProtNLM"/>
    </source>
</evidence>
<dbReference type="AlphaFoldDB" id="A0A9W7DU16"/>
<dbReference type="InterPro" id="IPR036047">
    <property type="entry name" value="F-box-like_dom_sf"/>
</dbReference>
<gene>
    <name evidence="1" type="ORF">TrLO_g5443</name>
</gene>
<dbReference type="SUPFAM" id="SSF81383">
    <property type="entry name" value="F-box domain"/>
    <property type="match status" value="1"/>
</dbReference>